<dbReference type="AlphaFoldDB" id="A0A543PXT5"/>
<keyword evidence="1" id="KW-1133">Transmembrane helix</keyword>
<name>A0A543PXT5_9MICO</name>
<evidence type="ECO:0000313" key="2">
    <source>
        <dbReference type="EMBL" id="TQN48882.1"/>
    </source>
</evidence>
<protein>
    <submittedName>
        <fullName evidence="2">Uncharacterized protein</fullName>
    </submittedName>
</protein>
<dbReference type="Proteomes" id="UP000320085">
    <property type="component" value="Unassembled WGS sequence"/>
</dbReference>
<reference evidence="2 3" key="1">
    <citation type="submission" date="2019-06" db="EMBL/GenBank/DDBJ databases">
        <title>Sequencing the genomes of 1000 actinobacteria strains.</title>
        <authorList>
            <person name="Klenk H.-P."/>
        </authorList>
    </citation>
    <scope>NUCLEOTIDE SEQUENCE [LARGE SCALE GENOMIC DNA]</scope>
    <source>
        <strain evidence="2 3">DSM 21776</strain>
    </source>
</reference>
<gene>
    <name evidence="2" type="ORF">FHX52_2037</name>
</gene>
<feature type="transmembrane region" description="Helical" evidence="1">
    <location>
        <begin position="133"/>
        <end position="154"/>
    </location>
</feature>
<feature type="transmembrane region" description="Helical" evidence="1">
    <location>
        <begin position="34"/>
        <end position="56"/>
    </location>
</feature>
<keyword evidence="1" id="KW-0812">Transmembrane</keyword>
<accession>A0A543PXT5</accession>
<organism evidence="2 3">
    <name type="scientific">Humibacillus xanthopallidus</name>
    <dbReference type="NCBI Taxonomy" id="412689"/>
    <lineage>
        <taxon>Bacteria</taxon>
        <taxon>Bacillati</taxon>
        <taxon>Actinomycetota</taxon>
        <taxon>Actinomycetes</taxon>
        <taxon>Micrococcales</taxon>
        <taxon>Intrasporangiaceae</taxon>
        <taxon>Humibacillus</taxon>
    </lineage>
</organism>
<proteinExistence type="predicted"/>
<evidence type="ECO:0000256" key="1">
    <source>
        <dbReference type="SAM" id="Phobius"/>
    </source>
</evidence>
<dbReference type="EMBL" id="VFQF01000001">
    <property type="protein sequence ID" value="TQN48882.1"/>
    <property type="molecule type" value="Genomic_DNA"/>
</dbReference>
<feature type="transmembrane region" description="Helical" evidence="1">
    <location>
        <begin position="101"/>
        <end position="121"/>
    </location>
</feature>
<sequence length="174" mass="17887">MLGAAGRGALAGLAWGLLARLFMRLIATTPEFTWGGTLAILGFSTLLGTGLGLVVGARRGGRSRWWRLAPVPGLVLFMSPGMTLVPGAVLVALALAVRSRAATVLLLLAALIAVVVPAVGLDGEGGEASPTGSLGLALVIVAVGLLGVGFHEWWRRWAPPTRHTPAGARSETRV</sequence>
<keyword evidence="1" id="KW-0472">Membrane</keyword>
<evidence type="ECO:0000313" key="3">
    <source>
        <dbReference type="Proteomes" id="UP000320085"/>
    </source>
</evidence>
<comment type="caution">
    <text evidence="2">The sequence shown here is derived from an EMBL/GenBank/DDBJ whole genome shotgun (WGS) entry which is preliminary data.</text>
</comment>
<feature type="transmembrane region" description="Helical" evidence="1">
    <location>
        <begin position="68"/>
        <end position="95"/>
    </location>
</feature>